<reference evidence="2" key="1">
    <citation type="submission" date="2021-03" db="EMBL/GenBank/DDBJ databases">
        <title>Antimicrobial resistance genes in bacteria isolated from Japanese honey, and their potential for conferring macrolide and lincosamide resistance in the American foulbrood pathogen Paenibacillus larvae.</title>
        <authorList>
            <person name="Okamoto M."/>
            <person name="Kumagai M."/>
            <person name="Kanamori H."/>
            <person name="Takamatsu D."/>
        </authorList>
    </citation>
    <scope>NUCLEOTIDE SEQUENCE</scope>
    <source>
        <strain evidence="2">J2TS6</strain>
    </source>
</reference>
<evidence type="ECO:0000313" key="2">
    <source>
        <dbReference type="EMBL" id="GIO32321.1"/>
    </source>
</evidence>
<dbReference type="CDD" id="cd04301">
    <property type="entry name" value="NAT_SF"/>
    <property type="match status" value="1"/>
</dbReference>
<gene>
    <name evidence="2" type="primary">yesJ</name>
    <name evidence="2" type="ORF">J2TS6_34620</name>
</gene>
<evidence type="ECO:0000259" key="1">
    <source>
        <dbReference type="PROSITE" id="PS51186"/>
    </source>
</evidence>
<protein>
    <submittedName>
        <fullName evidence="2">N-acetyltransferase YesJ</fullName>
    </submittedName>
</protein>
<dbReference type="RefSeq" id="WP_244873117.1">
    <property type="nucleotide sequence ID" value="NZ_BORQ01000004.1"/>
</dbReference>
<accession>A0A920CAE0</accession>
<evidence type="ECO:0000313" key="3">
    <source>
        <dbReference type="Proteomes" id="UP000679779"/>
    </source>
</evidence>
<dbReference type="Pfam" id="PF00583">
    <property type="entry name" value="Acetyltransf_1"/>
    <property type="match status" value="1"/>
</dbReference>
<dbReference type="AlphaFoldDB" id="A0A920CAE0"/>
<dbReference type="EMBL" id="BORQ01000004">
    <property type="protein sequence ID" value="GIO32321.1"/>
    <property type="molecule type" value="Genomic_DNA"/>
</dbReference>
<dbReference type="PROSITE" id="PS51186">
    <property type="entry name" value="GNAT"/>
    <property type="match status" value="1"/>
</dbReference>
<dbReference type="InterPro" id="IPR000182">
    <property type="entry name" value="GNAT_dom"/>
</dbReference>
<feature type="domain" description="N-acetyltransferase" evidence="1">
    <location>
        <begin position="17"/>
        <end position="181"/>
    </location>
</feature>
<organism evidence="2 3">
    <name type="scientific">Paenibacillus albilobatus</name>
    <dbReference type="NCBI Taxonomy" id="2716884"/>
    <lineage>
        <taxon>Bacteria</taxon>
        <taxon>Bacillati</taxon>
        <taxon>Bacillota</taxon>
        <taxon>Bacilli</taxon>
        <taxon>Bacillales</taxon>
        <taxon>Paenibacillaceae</taxon>
        <taxon>Paenibacillus</taxon>
    </lineage>
</organism>
<dbReference type="GO" id="GO:0016747">
    <property type="term" value="F:acyltransferase activity, transferring groups other than amino-acyl groups"/>
    <property type="evidence" value="ECO:0007669"/>
    <property type="project" value="InterPro"/>
</dbReference>
<sequence>MNDSKCQIIREEVLPGIFAAQARPEDKMAVNSLMVQAAAWLQSKGSKQWHELLAGEDRHGVAEAVDRGDVFIFKQGDALAGMVILQQHASAWDRALWGNEGHESAVYLHRLCIDRAFAGRQLGSAILNWAVNGIRFPHKDRIRLDCIASVPALNRLYSGAGFESRGSAPDAPFNLYEKPVPSEA</sequence>
<dbReference type="Proteomes" id="UP000679779">
    <property type="component" value="Unassembled WGS sequence"/>
</dbReference>
<dbReference type="Gene3D" id="3.40.630.30">
    <property type="match status" value="1"/>
</dbReference>
<keyword evidence="3" id="KW-1185">Reference proteome</keyword>
<comment type="caution">
    <text evidence="2">The sequence shown here is derived from an EMBL/GenBank/DDBJ whole genome shotgun (WGS) entry which is preliminary data.</text>
</comment>
<dbReference type="InterPro" id="IPR016181">
    <property type="entry name" value="Acyl_CoA_acyltransferase"/>
</dbReference>
<name>A0A920CAE0_9BACL</name>
<dbReference type="SUPFAM" id="SSF55729">
    <property type="entry name" value="Acyl-CoA N-acyltransferases (Nat)"/>
    <property type="match status" value="1"/>
</dbReference>
<proteinExistence type="predicted"/>